<dbReference type="OMA" id="WANDQPI"/>
<evidence type="ECO:0000313" key="1">
    <source>
        <dbReference type="Ensembl" id="ENSHBUP00000012361.1"/>
    </source>
</evidence>
<dbReference type="Ensembl" id="ENSHBUT00000019775.1">
    <property type="protein sequence ID" value="ENSHBUP00000012361.1"/>
    <property type="gene ID" value="ENSHBUG00000014060.1"/>
</dbReference>
<dbReference type="InterPro" id="IPR036028">
    <property type="entry name" value="SH3-like_dom_sf"/>
</dbReference>
<accession>A0A3Q3C2W3</accession>
<keyword evidence="2" id="KW-1185">Reference proteome</keyword>
<organism evidence="1 2">
    <name type="scientific">Haplochromis burtoni</name>
    <name type="common">Burton's mouthbrooder</name>
    <name type="synonym">Chromis burtoni</name>
    <dbReference type="NCBI Taxonomy" id="8153"/>
    <lineage>
        <taxon>Eukaryota</taxon>
        <taxon>Metazoa</taxon>
        <taxon>Chordata</taxon>
        <taxon>Craniata</taxon>
        <taxon>Vertebrata</taxon>
        <taxon>Euteleostomi</taxon>
        <taxon>Actinopterygii</taxon>
        <taxon>Neopterygii</taxon>
        <taxon>Teleostei</taxon>
        <taxon>Neoteleostei</taxon>
        <taxon>Acanthomorphata</taxon>
        <taxon>Ovalentaria</taxon>
        <taxon>Cichlomorphae</taxon>
        <taxon>Cichliformes</taxon>
        <taxon>Cichlidae</taxon>
        <taxon>African cichlids</taxon>
        <taxon>Pseudocrenilabrinae</taxon>
        <taxon>Haplochromini</taxon>
        <taxon>Haplochromis</taxon>
    </lineage>
</organism>
<name>A0A3Q3C2W3_HAPBU</name>
<dbReference type="STRING" id="8153.ENSHBUP00000012361"/>
<dbReference type="SUPFAM" id="SSF50044">
    <property type="entry name" value="SH3-domain"/>
    <property type="match status" value="1"/>
</dbReference>
<dbReference type="InterPro" id="IPR051567">
    <property type="entry name" value="Unconventional_Myosin_ATPase"/>
</dbReference>
<protein>
    <submittedName>
        <fullName evidence="1">Uncharacterized protein</fullName>
    </submittedName>
</protein>
<reference evidence="1" key="2">
    <citation type="submission" date="2025-09" db="UniProtKB">
        <authorList>
            <consortium name="Ensembl"/>
        </authorList>
    </citation>
    <scope>IDENTIFICATION</scope>
</reference>
<proteinExistence type="predicted"/>
<dbReference type="GeneTree" id="ENSGT00940000167865"/>
<reference evidence="1" key="1">
    <citation type="submission" date="2025-08" db="UniProtKB">
        <authorList>
            <consortium name="Ensembl"/>
        </authorList>
    </citation>
    <scope>IDENTIFICATION</scope>
</reference>
<dbReference type="PANTHER" id="PTHR22692">
    <property type="entry name" value="MYOSIN VII, XV"/>
    <property type="match status" value="1"/>
</dbReference>
<sequence>MVKSSSSASDYFRVLRPYSYSDILFVSIPSKNMLEFNLTNEKLILFSAKAPHVKHMTDYFLTELKKDSEYVVAVRNYITEDRTQLNFHKGDIIRLQHMDGLEAGKRYGCIVRKKVMLLEELKRNTAEFGACGVTFLILAFF</sequence>
<dbReference type="Gene3D" id="2.30.30.40">
    <property type="entry name" value="SH3 Domains"/>
    <property type="match status" value="1"/>
</dbReference>
<evidence type="ECO:0000313" key="2">
    <source>
        <dbReference type="Proteomes" id="UP000264840"/>
    </source>
</evidence>
<dbReference type="Proteomes" id="UP000264840">
    <property type="component" value="Unplaced"/>
</dbReference>
<dbReference type="PANTHER" id="PTHR22692:SF21">
    <property type="entry name" value="MYOSIN XVA"/>
    <property type="match status" value="1"/>
</dbReference>
<dbReference type="AlphaFoldDB" id="A0A3Q3C2W3"/>